<dbReference type="GO" id="GO:0000160">
    <property type="term" value="P:phosphorelay signal transduction system"/>
    <property type="evidence" value="ECO:0007669"/>
    <property type="project" value="InterPro"/>
</dbReference>
<sequence length="490" mass="53189">MAEELRVLVAEDNPDILELLGELLEAEQCRVTLCPDGASALTQIAAEPFHLILSDITMPGASGLEILDRSSAMAVGIPVVLISGNVDLEVALFALRRGAFDCLLKPFHLDDIRDLVRRVQQLRGLTENGAGEPMARASKPNGHRPQEILIRKNRALQLIAQSGRVLGGTHDLGRLMATILELAMRGTGAELGALLVMSEAEERLRVTASKGFGDTVKPGDEVESMDELWVVAGLPPGSASTVVPLIVKGRHVGGMALASRHSSGSFLAADREMLDILAQQASMAIENVSLYTAVESSVFEGMRALVATLEAKDPYTEGHSLRLARVAVAICRQMELGSHVENLVRYAGALHDIGKVGIPDAILRKPGRLTPEEYERMKEHPVLSWKILLPFSFLQEEAIIVRHHHEWINGNGYPDGLSGSALPLASRILAAADAYDAMTTTRPYRTPRAPEQAVEELRRCAGFQFDSDVVEALAALSPFPYHPDPRDLSR</sequence>
<dbReference type="Proteomes" id="UP000006898">
    <property type="component" value="Chromosome"/>
</dbReference>
<keyword evidence="6" id="KW-0378">Hydrolase</keyword>
<dbReference type="SUPFAM" id="SSF55781">
    <property type="entry name" value="GAF domain-like"/>
    <property type="match status" value="1"/>
</dbReference>
<dbReference type="KEGG" id="mox:DAMO_1770"/>
<dbReference type="InterPro" id="IPR029016">
    <property type="entry name" value="GAF-like_dom_sf"/>
</dbReference>
<evidence type="ECO:0000313" key="7">
    <source>
        <dbReference type="Proteomes" id="UP000006898"/>
    </source>
</evidence>
<evidence type="ECO:0000256" key="2">
    <source>
        <dbReference type="ARBA" id="ARBA00022777"/>
    </source>
</evidence>
<evidence type="ECO:0000259" key="4">
    <source>
        <dbReference type="PROSITE" id="PS50110"/>
    </source>
</evidence>
<dbReference type="EMBL" id="FP565575">
    <property type="protein sequence ID" value="CBE68828.1"/>
    <property type="molecule type" value="Genomic_DNA"/>
</dbReference>
<dbReference type="PANTHER" id="PTHR45228">
    <property type="entry name" value="CYCLIC DI-GMP PHOSPHODIESTERASE TM_0186-RELATED"/>
    <property type="match status" value="1"/>
</dbReference>
<dbReference type="SUPFAM" id="SSF52172">
    <property type="entry name" value="CheY-like"/>
    <property type="match status" value="1"/>
</dbReference>
<gene>
    <name evidence="6" type="ORF">DAMO_1770</name>
</gene>
<organism evidence="6 7">
    <name type="scientific">Methylomirabilis oxygeniifera</name>
    <dbReference type="NCBI Taxonomy" id="671143"/>
    <lineage>
        <taxon>Bacteria</taxon>
        <taxon>Candidatus Methylomirabilota</taxon>
        <taxon>Candidatus Methylomirabilia</taxon>
        <taxon>Candidatus Methylomirabilales</taxon>
        <taxon>Candidatus Methylomirabilaceae</taxon>
        <taxon>Candidatus Methylomirabilis</taxon>
    </lineage>
</organism>
<dbReference type="Pfam" id="PF00072">
    <property type="entry name" value="Response_reg"/>
    <property type="match status" value="1"/>
</dbReference>
<dbReference type="CDD" id="cd00156">
    <property type="entry name" value="REC"/>
    <property type="match status" value="1"/>
</dbReference>
<dbReference type="GO" id="GO:0016301">
    <property type="term" value="F:kinase activity"/>
    <property type="evidence" value="ECO:0007669"/>
    <property type="project" value="UniProtKB-KW"/>
</dbReference>
<dbReference type="AlphaFoldDB" id="D5MGE7"/>
<dbReference type="NCBIfam" id="TIGR00277">
    <property type="entry name" value="HDIG"/>
    <property type="match status" value="1"/>
</dbReference>
<dbReference type="InterPro" id="IPR052020">
    <property type="entry name" value="Cyclic_di-GMP/3'3'-cGAMP_PDE"/>
</dbReference>
<feature type="domain" description="HD-GYP" evidence="5">
    <location>
        <begin position="294"/>
        <end position="489"/>
    </location>
</feature>
<keyword evidence="1" id="KW-0808">Transferase</keyword>
<dbReference type="InterPro" id="IPR011006">
    <property type="entry name" value="CheY-like_superfamily"/>
</dbReference>
<reference evidence="6 7" key="1">
    <citation type="journal article" date="2010" name="Nature">
        <title>Nitrite-driven anaerobic methane oxidation by oxygenic bacteria.</title>
        <authorList>
            <person name="Ettwig K.F."/>
            <person name="Butler M.K."/>
            <person name="Le Paslier D."/>
            <person name="Pelletier E."/>
            <person name="Mangenot S."/>
            <person name="Kuypers M.M.M."/>
            <person name="Schreiber F."/>
            <person name="Dutilh B.E."/>
            <person name="Zedelius J."/>
            <person name="de Beer D."/>
            <person name="Gloerich J."/>
            <person name="Wessels H.J.C.T."/>
            <person name="van Allen T."/>
            <person name="Luesken F."/>
            <person name="Wu M."/>
            <person name="van de Pas-Schoonen K.T."/>
            <person name="Op den Camp H.J.M."/>
            <person name="Janssen-Megens E.M."/>
            <person name="Francoijs K-J."/>
            <person name="Stunnenberg H."/>
            <person name="Weissenbach J."/>
            <person name="Jetten M.S.M."/>
            <person name="Strous M."/>
        </authorList>
    </citation>
    <scope>NUCLEOTIDE SEQUENCE [LARGE SCALE GENOMIC DNA]</scope>
</reference>
<dbReference type="GO" id="GO:0016787">
    <property type="term" value="F:hydrolase activity"/>
    <property type="evidence" value="ECO:0007669"/>
    <property type="project" value="UniProtKB-KW"/>
</dbReference>
<dbReference type="SUPFAM" id="SSF109604">
    <property type="entry name" value="HD-domain/PDEase-like"/>
    <property type="match status" value="1"/>
</dbReference>
<dbReference type="eggNOG" id="COG2204">
    <property type="taxonomic scope" value="Bacteria"/>
</dbReference>
<dbReference type="Gene3D" id="1.10.3210.10">
    <property type="entry name" value="Hypothetical protein af1432"/>
    <property type="match status" value="1"/>
</dbReference>
<protein>
    <submittedName>
        <fullName evidence="6">Putative Response regulator receiver modulated metal dependent phosphohydrolase</fullName>
    </submittedName>
</protein>
<feature type="modified residue" description="4-aspartylphosphate" evidence="3">
    <location>
        <position position="55"/>
    </location>
</feature>
<evidence type="ECO:0000313" key="6">
    <source>
        <dbReference type="EMBL" id="CBE68828.1"/>
    </source>
</evidence>
<dbReference type="SMART" id="SM00448">
    <property type="entry name" value="REC"/>
    <property type="match status" value="1"/>
</dbReference>
<dbReference type="CDD" id="cd00077">
    <property type="entry name" value="HDc"/>
    <property type="match status" value="1"/>
</dbReference>
<name>D5MGE7_METO1</name>
<dbReference type="PROSITE" id="PS51832">
    <property type="entry name" value="HD_GYP"/>
    <property type="match status" value="1"/>
</dbReference>
<evidence type="ECO:0000256" key="3">
    <source>
        <dbReference type="PROSITE-ProRule" id="PRU00169"/>
    </source>
</evidence>
<dbReference type="Pfam" id="PF13492">
    <property type="entry name" value="GAF_3"/>
    <property type="match status" value="1"/>
</dbReference>
<dbReference type="SMART" id="SM00471">
    <property type="entry name" value="HDc"/>
    <property type="match status" value="1"/>
</dbReference>
<keyword evidence="3" id="KW-0597">Phosphoprotein</keyword>
<dbReference type="InterPro" id="IPR003018">
    <property type="entry name" value="GAF"/>
</dbReference>
<evidence type="ECO:0000256" key="1">
    <source>
        <dbReference type="ARBA" id="ARBA00022679"/>
    </source>
</evidence>
<dbReference type="eggNOG" id="COG3437">
    <property type="taxonomic scope" value="Bacteria"/>
</dbReference>
<proteinExistence type="predicted"/>
<feature type="domain" description="Response regulatory" evidence="4">
    <location>
        <begin position="6"/>
        <end position="120"/>
    </location>
</feature>
<dbReference type="InterPro" id="IPR003607">
    <property type="entry name" value="HD/PDEase_dom"/>
</dbReference>
<dbReference type="InterPro" id="IPR001789">
    <property type="entry name" value="Sig_transdc_resp-reg_receiver"/>
</dbReference>
<dbReference type="STRING" id="671143.DAMO_1770"/>
<dbReference type="PATRIC" id="fig|671143.5.peg.1566"/>
<dbReference type="PANTHER" id="PTHR45228:SF4">
    <property type="entry name" value="LIPOPROTEIN"/>
    <property type="match status" value="1"/>
</dbReference>
<dbReference type="Gene3D" id="3.40.50.2300">
    <property type="match status" value="1"/>
</dbReference>
<dbReference type="InterPro" id="IPR006675">
    <property type="entry name" value="HDIG_dom"/>
</dbReference>
<keyword evidence="2" id="KW-0418">Kinase</keyword>
<evidence type="ECO:0000259" key="5">
    <source>
        <dbReference type="PROSITE" id="PS51832"/>
    </source>
</evidence>
<dbReference type="Pfam" id="PF13487">
    <property type="entry name" value="HD_5"/>
    <property type="match status" value="1"/>
</dbReference>
<dbReference type="SMART" id="SM00065">
    <property type="entry name" value="GAF"/>
    <property type="match status" value="1"/>
</dbReference>
<dbReference type="PROSITE" id="PS50110">
    <property type="entry name" value="RESPONSE_REGULATORY"/>
    <property type="match status" value="1"/>
</dbReference>
<accession>D5MGE7</accession>
<dbReference type="Gene3D" id="3.30.450.40">
    <property type="match status" value="2"/>
</dbReference>
<dbReference type="InterPro" id="IPR037522">
    <property type="entry name" value="HD_GYP_dom"/>
</dbReference>
<dbReference type="HOGENOM" id="CLU_000445_92_10_0"/>